<evidence type="ECO:0000256" key="1">
    <source>
        <dbReference type="SAM" id="MobiDB-lite"/>
    </source>
</evidence>
<sequence length="103" mass="10972">MSQVMVKSSTTVTGPTALAPVPTVSAWTKPINFAVNNTGHELKFEKGDNHDSGIDVSDQPNSAASSTRSSPSAENKLKDDQKVPGILRAQRVMAILHDAFLVL</sequence>
<feature type="compositionally biased region" description="Basic and acidic residues" evidence="1">
    <location>
        <begin position="42"/>
        <end position="53"/>
    </location>
</feature>
<protein>
    <submittedName>
        <fullName evidence="2">Uncharacterized protein</fullName>
    </submittedName>
</protein>
<dbReference type="EMBL" id="JAZGQO010000001">
    <property type="protein sequence ID" value="KAK6196347.1"/>
    <property type="molecule type" value="Genomic_DNA"/>
</dbReference>
<reference evidence="2 3" key="1">
    <citation type="submission" date="2024-01" db="EMBL/GenBank/DDBJ databases">
        <title>The genome of the rayed Mediterranean limpet Patella caerulea (Linnaeus, 1758).</title>
        <authorList>
            <person name="Anh-Thu Weber A."/>
            <person name="Halstead-Nussloch G."/>
        </authorList>
    </citation>
    <scope>NUCLEOTIDE SEQUENCE [LARGE SCALE GENOMIC DNA]</scope>
    <source>
        <strain evidence="2">AATW-2023a</strain>
        <tissue evidence="2">Whole specimen</tissue>
    </source>
</reference>
<accession>A0AAN8Q3Q1</accession>
<keyword evidence="3" id="KW-1185">Reference proteome</keyword>
<feature type="compositionally biased region" description="Low complexity" evidence="1">
    <location>
        <begin position="62"/>
        <end position="73"/>
    </location>
</feature>
<evidence type="ECO:0000313" key="3">
    <source>
        <dbReference type="Proteomes" id="UP001347796"/>
    </source>
</evidence>
<proteinExistence type="predicted"/>
<feature type="region of interest" description="Disordered" evidence="1">
    <location>
        <begin position="42"/>
        <end position="83"/>
    </location>
</feature>
<evidence type="ECO:0000313" key="2">
    <source>
        <dbReference type="EMBL" id="KAK6196347.1"/>
    </source>
</evidence>
<dbReference type="AlphaFoldDB" id="A0AAN8Q3Q1"/>
<dbReference type="Proteomes" id="UP001347796">
    <property type="component" value="Unassembled WGS sequence"/>
</dbReference>
<comment type="caution">
    <text evidence="2">The sequence shown here is derived from an EMBL/GenBank/DDBJ whole genome shotgun (WGS) entry which is preliminary data.</text>
</comment>
<gene>
    <name evidence="2" type="ORF">SNE40_001588</name>
</gene>
<name>A0AAN8Q3Q1_PATCE</name>
<organism evidence="2 3">
    <name type="scientific">Patella caerulea</name>
    <name type="common">Rayed Mediterranean limpet</name>
    <dbReference type="NCBI Taxonomy" id="87958"/>
    <lineage>
        <taxon>Eukaryota</taxon>
        <taxon>Metazoa</taxon>
        <taxon>Spiralia</taxon>
        <taxon>Lophotrochozoa</taxon>
        <taxon>Mollusca</taxon>
        <taxon>Gastropoda</taxon>
        <taxon>Patellogastropoda</taxon>
        <taxon>Patelloidea</taxon>
        <taxon>Patellidae</taxon>
        <taxon>Patella</taxon>
    </lineage>
</organism>